<sequence>MPKNPSETLGGWAQVQDEKGRLVYGPDGKILKEKVKICDGTLPDGTSQALYFRQGHLKAGWFKGIAVILEDQPGFTAEWSQLETKCNEHGITVIFLPKFHYFQTVHTDLLTHAKELTGKQAAWASKKYQGHCVPPEKIMDEFDAAHPLGL</sequence>
<gene>
    <name evidence="1" type="ORF">P691DRAFT_789052</name>
</gene>
<keyword evidence="2" id="KW-1185">Reference proteome</keyword>
<comment type="caution">
    <text evidence="1">The sequence shown here is derived from an EMBL/GenBank/DDBJ whole genome shotgun (WGS) entry which is preliminary data.</text>
</comment>
<dbReference type="EMBL" id="MU151576">
    <property type="protein sequence ID" value="KAF9442729.1"/>
    <property type="molecule type" value="Genomic_DNA"/>
</dbReference>
<reference evidence="1" key="1">
    <citation type="submission" date="2020-11" db="EMBL/GenBank/DDBJ databases">
        <authorList>
            <consortium name="DOE Joint Genome Institute"/>
            <person name="Ahrendt S."/>
            <person name="Riley R."/>
            <person name="Andreopoulos W."/>
            <person name="Labutti K."/>
            <person name="Pangilinan J."/>
            <person name="Ruiz-Duenas F.J."/>
            <person name="Barrasa J.M."/>
            <person name="Sanchez-Garcia M."/>
            <person name="Camarero S."/>
            <person name="Miyauchi S."/>
            <person name="Serrano A."/>
            <person name="Linde D."/>
            <person name="Babiker R."/>
            <person name="Drula E."/>
            <person name="Ayuso-Fernandez I."/>
            <person name="Pacheco R."/>
            <person name="Padilla G."/>
            <person name="Ferreira P."/>
            <person name="Barriuso J."/>
            <person name="Kellner H."/>
            <person name="Castanera R."/>
            <person name="Alfaro M."/>
            <person name="Ramirez L."/>
            <person name="Pisabarro A.G."/>
            <person name="Kuo A."/>
            <person name="Tritt A."/>
            <person name="Lipzen A."/>
            <person name="He G."/>
            <person name="Yan M."/>
            <person name="Ng V."/>
            <person name="Cullen D."/>
            <person name="Martin F."/>
            <person name="Rosso M.-N."/>
            <person name="Henrissat B."/>
            <person name="Hibbett D."/>
            <person name="Martinez A.T."/>
            <person name="Grigoriev I.V."/>
        </authorList>
    </citation>
    <scope>NUCLEOTIDE SEQUENCE</scope>
    <source>
        <strain evidence="1">MF-IS2</strain>
    </source>
</reference>
<dbReference type="AlphaFoldDB" id="A0A9P5X174"/>
<dbReference type="OrthoDB" id="10044727at2759"/>
<organism evidence="1 2">
    <name type="scientific">Macrolepiota fuliginosa MF-IS2</name>
    <dbReference type="NCBI Taxonomy" id="1400762"/>
    <lineage>
        <taxon>Eukaryota</taxon>
        <taxon>Fungi</taxon>
        <taxon>Dikarya</taxon>
        <taxon>Basidiomycota</taxon>
        <taxon>Agaricomycotina</taxon>
        <taxon>Agaricomycetes</taxon>
        <taxon>Agaricomycetidae</taxon>
        <taxon>Agaricales</taxon>
        <taxon>Agaricineae</taxon>
        <taxon>Agaricaceae</taxon>
        <taxon>Macrolepiota</taxon>
    </lineage>
</organism>
<evidence type="ECO:0000313" key="1">
    <source>
        <dbReference type="EMBL" id="KAF9442729.1"/>
    </source>
</evidence>
<proteinExistence type="predicted"/>
<name>A0A9P5X174_9AGAR</name>
<accession>A0A9P5X174</accession>
<evidence type="ECO:0000313" key="2">
    <source>
        <dbReference type="Proteomes" id="UP000807342"/>
    </source>
</evidence>
<protein>
    <submittedName>
        <fullName evidence="1">Uncharacterized protein</fullName>
    </submittedName>
</protein>
<dbReference type="Proteomes" id="UP000807342">
    <property type="component" value="Unassembled WGS sequence"/>
</dbReference>